<evidence type="ECO:0000313" key="2">
    <source>
        <dbReference type="Proteomes" id="UP001231675"/>
    </source>
</evidence>
<sequence length="174" mass="18599">MTLARRDEYGKRPPLAVAGEVNLGGQSAAGSAEGVIVRFVLPVDPPFSAGGGGVLVGAHDGGVDLDQPVDVPDGVRPGLYLLQGPDEHAVDHVAAEAGVDRLPRPVAFRQVTPRDAGTDLVDHPVDDLTVRHARPSRRGPRHQRSEQRPLLIGEFMAAYHPTMIHHPMIFEDGP</sequence>
<accession>A0ABT9LS04</accession>
<comment type="caution">
    <text evidence="1">The sequence shown here is derived from an EMBL/GenBank/DDBJ whole genome shotgun (WGS) entry which is preliminary data.</text>
</comment>
<evidence type="ECO:0000313" key="1">
    <source>
        <dbReference type="EMBL" id="MDP9686325.1"/>
    </source>
</evidence>
<keyword evidence="2" id="KW-1185">Reference proteome</keyword>
<dbReference type="EMBL" id="JAURUD010000001">
    <property type="protein sequence ID" value="MDP9686325.1"/>
    <property type="molecule type" value="Genomic_DNA"/>
</dbReference>
<reference evidence="1 2" key="1">
    <citation type="submission" date="2023-07" db="EMBL/GenBank/DDBJ databases">
        <title>Sequencing the genomes of 1000 actinobacteria strains.</title>
        <authorList>
            <person name="Klenk H.-P."/>
        </authorList>
    </citation>
    <scope>NUCLEOTIDE SEQUENCE [LARGE SCALE GENOMIC DNA]</scope>
    <source>
        <strain evidence="1 2">DSM 40229</strain>
    </source>
</reference>
<gene>
    <name evidence="1" type="ORF">J2S47_006827</name>
</gene>
<protein>
    <submittedName>
        <fullName evidence="1">Uncharacterized protein</fullName>
    </submittedName>
</protein>
<proteinExistence type="predicted"/>
<dbReference type="Proteomes" id="UP001231675">
    <property type="component" value="Unassembled WGS sequence"/>
</dbReference>
<name>A0ABT9LS04_STRGD</name>
<organism evidence="1 2">
    <name type="scientific">Streptomyces griseoviridis</name>
    <dbReference type="NCBI Taxonomy" id="45398"/>
    <lineage>
        <taxon>Bacteria</taxon>
        <taxon>Bacillati</taxon>
        <taxon>Actinomycetota</taxon>
        <taxon>Actinomycetes</taxon>
        <taxon>Kitasatosporales</taxon>
        <taxon>Streptomycetaceae</taxon>
        <taxon>Streptomyces</taxon>
    </lineage>
</organism>